<dbReference type="EMBL" id="CP041692">
    <property type="protein sequence ID" value="QDP95254.1"/>
    <property type="molecule type" value="Genomic_DNA"/>
</dbReference>
<evidence type="ECO:0000313" key="5">
    <source>
        <dbReference type="Proteomes" id="UP000319263"/>
    </source>
</evidence>
<proteinExistence type="predicted"/>
<dbReference type="OrthoDB" id="9799092at2"/>
<protein>
    <submittedName>
        <fullName evidence="4">GNAT family N-acetyltransferase</fullName>
    </submittedName>
</protein>
<gene>
    <name evidence="4" type="ORF">FOE78_04410</name>
</gene>
<dbReference type="AlphaFoldDB" id="A0A516PVN9"/>
<keyword evidence="5" id="KW-1185">Reference proteome</keyword>
<keyword evidence="1 4" id="KW-0808">Transferase</keyword>
<dbReference type="KEGG" id="mik:FOE78_04410"/>
<dbReference type="InterPro" id="IPR016181">
    <property type="entry name" value="Acyl_CoA_acyltransferase"/>
</dbReference>
<dbReference type="PANTHER" id="PTHR43877:SF8">
    <property type="entry name" value="N-ACETYLGLUTAMATE SYNTHASE-RELATED"/>
    <property type="match status" value="1"/>
</dbReference>
<evidence type="ECO:0000259" key="3">
    <source>
        <dbReference type="PROSITE" id="PS51186"/>
    </source>
</evidence>
<dbReference type="RefSeq" id="WP_143985235.1">
    <property type="nucleotide sequence ID" value="NZ_CP041692.1"/>
</dbReference>
<keyword evidence="2" id="KW-0012">Acyltransferase</keyword>
<dbReference type="InterPro" id="IPR000182">
    <property type="entry name" value="GNAT_dom"/>
</dbReference>
<organism evidence="4 5">
    <name type="scientific">Microlunatus elymi</name>
    <dbReference type="NCBI Taxonomy" id="2596828"/>
    <lineage>
        <taxon>Bacteria</taxon>
        <taxon>Bacillati</taxon>
        <taxon>Actinomycetota</taxon>
        <taxon>Actinomycetes</taxon>
        <taxon>Propionibacteriales</taxon>
        <taxon>Propionibacteriaceae</taxon>
        <taxon>Microlunatus</taxon>
    </lineage>
</organism>
<sequence length="303" mass="33355">MIDFRSATSLTTRPLTMADARAVYELAAAQEQHDLGKIEIEPADIVADWQRPSYDIGASTIGVFDAADLIGYAELTAPDRCDAAVHPDHRRRGIGTALAGWLQRRARELGSSVVGTPVPQGSPGDRLLTSLGYRVRWTSWVLALPAGTTIPDRRPPAGYSVREAHPDEYPQVHKVLEDAFLEWSVRDREPYQDFLAKSVRRPGFESWNLRVAVDPDEHVVGVAYVIMAGDPADEAYVDRLAVRHDQRHRGLAQALLVDAFARGRGHGASRSSLATDSRTGALTLYQKVGMVIGDVWLNRAIDL</sequence>
<dbReference type="Proteomes" id="UP000319263">
    <property type="component" value="Chromosome"/>
</dbReference>
<dbReference type="PANTHER" id="PTHR43877">
    <property type="entry name" value="AMINOALKYLPHOSPHONATE N-ACETYLTRANSFERASE-RELATED-RELATED"/>
    <property type="match status" value="1"/>
</dbReference>
<dbReference type="Pfam" id="PF00583">
    <property type="entry name" value="Acetyltransf_1"/>
    <property type="match status" value="2"/>
</dbReference>
<feature type="domain" description="N-acetyltransferase" evidence="3">
    <location>
        <begin position="159"/>
        <end position="303"/>
    </location>
</feature>
<evidence type="ECO:0000313" key="4">
    <source>
        <dbReference type="EMBL" id="QDP95254.1"/>
    </source>
</evidence>
<dbReference type="GO" id="GO:0016747">
    <property type="term" value="F:acyltransferase activity, transferring groups other than amino-acyl groups"/>
    <property type="evidence" value="ECO:0007669"/>
    <property type="project" value="InterPro"/>
</dbReference>
<name>A0A516PVN9_9ACTN</name>
<evidence type="ECO:0000256" key="1">
    <source>
        <dbReference type="ARBA" id="ARBA00022679"/>
    </source>
</evidence>
<reference evidence="4 5" key="1">
    <citation type="submission" date="2019-07" db="EMBL/GenBank/DDBJ databases">
        <title>Microlunatus dokdonensis sp. nov. isolated from the rhizospheric soil of the wild plant Elymus tsukushiensis.</title>
        <authorList>
            <person name="Ghim S.-Y."/>
            <person name="Hwang Y.-J."/>
            <person name="Son J.-S."/>
            <person name="Shin J.-H."/>
        </authorList>
    </citation>
    <scope>NUCLEOTIDE SEQUENCE [LARGE SCALE GENOMIC DNA]</scope>
    <source>
        <strain evidence="4 5">KUDC0627</strain>
    </source>
</reference>
<dbReference type="CDD" id="cd04301">
    <property type="entry name" value="NAT_SF"/>
    <property type="match status" value="2"/>
</dbReference>
<accession>A0A516PVN9</accession>
<dbReference type="Gene3D" id="3.40.630.30">
    <property type="match status" value="1"/>
</dbReference>
<dbReference type="SUPFAM" id="SSF55729">
    <property type="entry name" value="Acyl-CoA N-acyltransferases (Nat)"/>
    <property type="match status" value="2"/>
</dbReference>
<dbReference type="PROSITE" id="PS51186">
    <property type="entry name" value="GNAT"/>
    <property type="match status" value="2"/>
</dbReference>
<feature type="domain" description="N-acetyltransferase" evidence="3">
    <location>
        <begin position="10"/>
        <end position="151"/>
    </location>
</feature>
<dbReference type="InterPro" id="IPR050832">
    <property type="entry name" value="Bact_Acetyltransf"/>
</dbReference>
<evidence type="ECO:0000256" key="2">
    <source>
        <dbReference type="ARBA" id="ARBA00023315"/>
    </source>
</evidence>